<comment type="similarity">
    <text evidence="1">Belongs to the thioredoxin family. DsbA subfamily.</text>
</comment>
<dbReference type="InterPro" id="IPR012336">
    <property type="entry name" value="Thioredoxin-like_fold"/>
</dbReference>
<keyword evidence="4" id="KW-1015">Disulfide bond</keyword>
<dbReference type="PROSITE" id="PS51352">
    <property type="entry name" value="THIOREDOXIN_2"/>
    <property type="match status" value="1"/>
</dbReference>
<dbReference type="Proteomes" id="UP000228920">
    <property type="component" value="Unassembled WGS sequence"/>
</dbReference>
<evidence type="ECO:0000313" key="9">
    <source>
        <dbReference type="Proteomes" id="UP000228920"/>
    </source>
</evidence>
<dbReference type="GO" id="GO:0016491">
    <property type="term" value="F:oxidoreductase activity"/>
    <property type="evidence" value="ECO:0007669"/>
    <property type="project" value="UniProtKB-KW"/>
</dbReference>
<evidence type="ECO:0000256" key="4">
    <source>
        <dbReference type="ARBA" id="ARBA00023157"/>
    </source>
</evidence>
<dbReference type="AlphaFoldDB" id="A0A2M7TJR8"/>
<sequence length="252" mass="26658">MGLNNAGVPVSIVIAGLMVSLGLYFGLQGISGTGNVFSGQTGTVGTTGSVTSTPIPQPTQPSTTTISVDDDPVIGNPDAPVTVIVFTDYECPFCQKSFNKMESELMTNYVDTGQVKMVVRDFPLSFHEPKATEEAVAANCSREQGGDAVYFKYHDKLFEYTLSNGAGTSKPLSDIAVEIGLDKAKFDNCIANNDYATEVQKDISDGNAAFVGGTPTYYVGKSTADGMIDAQIIVGAVPYESIKPVIESYLAN</sequence>
<comment type="caution">
    <text evidence="8">The sequence shown here is derived from an EMBL/GenBank/DDBJ whole genome shotgun (WGS) entry which is preliminary data.</text>
</comment>
<dbReference type="SUPFAM" id="SSF52833">
    <property type="entry name" value="Thioredoxin-like"/>
    <property type="match status" value="1"/>
</dbReference>
<gene>
    <name evidence="8" type="ORF">COY32_02610</name>
</gene>
<feature type="domain" description="Thioredoxin" evidence="7">
    <location>
        <begin position="49"/>
        <end position="251"/>
    </location>
</feature>
<protein>
    <recommendedName>
        <fullName evidence="7">Thioredoxin domain-containing protein</fullName>
    </recommendedName>
</protein>
<dbReference type="PANTHER" id="PTHR13887">
    <property type="entry name" value="GLUTATHIONE S-TRANSFERASE KAPPA"/>
    <property type="match status" value="1"/>
</dbReference>
<evidence type="ECO:0000259" key="7">
    <source>
        <dbReference type="PROSITE" id="PS51352"/>
    </source>
</evidence>
<keyword evidence="3" id="KW-0560">Oxidoreductase</keyword>
<name>A0A2M7TJR8_UNCKA</name>
<proteinExistence type="inferred from homology"/>
<feature type="transmembrane region" description="Helical" evidence="6">
    <location>
        <begin position="6"/>
        <end position="27"/>
    </location>
</feature>
<evidence type="ECO:0000256" key="1">
    <source>
        <dbReference type="ARBA" id="ARBA00005791"/>
    </source>
</evidence>
<dbReference type="EMBL" id="PFNL01000074">
    <property type="protein sequence ID" value="PIZ46894.1"/>
    <property type="molecule type" value="Genomic_DNA"/>
</dbReference>
<evidence type="ECO:0000256" key="3">
    <source>
        <dbReference type="ARBA" id="ARBA00023002"/>
    </source>
</evidence>
<dbReference type="InterPro" id="IPR013766">
    <property type="entry name" value="Thioredoxin_domain"/>
</dbReference>
<evidence type="ECO:0000256" key="5">
    <source>
        <dbReference type="ARBA" id="ARBA00023284"/>
    </source>
</evidence>
<dbReference type="InterPro" id="IPR036249">
    <property type="entry name" value="Thioredoxin-like_sf"/>
</dbReference>
<evidence type="ECO:0000256" key="2">
    <source>
        <dbReference type="ARBA" id="ARBA00022729"/>
    </source>
</evidence>
<accession>A0A2M7TJR8</accession>
<keyword evidence="5" id="KW-0676">Redox-active center</keyword>
<keyword evidence="6" id="KW-0472">Membrane</keyword>
<evidence type="ECO:0000256" key="6">
    <source>
        <dbReference type="SAM" id="Phobius"/>
    </source>
</evidence>
<keyword evidence="2" id="KW-0732">Signal</keyword>
<organism evidence="8 9">
    <name type="scientific">candidate division WWE3 bacterium CG_4_10_14_0_2_um_filter_41_14</name>
    <dbReference type="NCBI Taxonomy" id="1975072"/>
    <lineage>
        <taxon>Bacteria</taxon>
        <taxon>Katanobacteria</taxon>
    </lineage>
</organism>
<keyword evidence="6" id="KW-1133">Transmembrane helix</keyword>
<dbReference type="Pfam" id="PF13462">
    <property type="entry name" value="Thioredoxin_4"/>
    <property type="match status" value="1"/>
</dbReference>
<dbReference type="PANTHER" id="PTHR13887:SF14">
    <property type="entry name" value="DISULFIDE BOND FORMATION PROTEIN D"/>
    <property type="match status" value="1"/>
</dbReference>
<evidence type="ECO:0000313" key="8">
    <source>
        <dbReference type="EMBL" id="PIZ46894.1"/>
    </source>
</evidence>
<reference evidence="9" key="1">
    <citation type="submission" date="2017-09" db="EMBL/GenBank/DDBJ databases">
        <title>Depth-based differentiation of microbial function through sediment-hosted aquifers and enrichment of novel symbionts in the deep terrestrial subsurface.</title>
        <authorList>
            <person name="Probst A.J."/>
            <person name="Ladd B."/>
            <person name="Jarett J.K."/>
            <person name="Geller-Mcgrath D.E."/>
            <person name="Sieber C.M.K."/>
            <person name="Emerson J.B."/>
            <person name="Anantharaman K."/>
            <person name="Thomas B.C."/>
            <person name="Malmstrom R."/>
            <person name="Stieglmeier M."/>
            <person name="Klingl A."/>
            <person name="Woyke T."/>
            <person name="Ryan C.M."/>
            <person name="Banfield J.F."/>
        </authorList>
    </citation>
    <scope>NUCLEOTIDE SEQUENCE [LARGE SCALE GENOMIC DNA]</scope>
</reference>
<dbReference type="Gene3D" id="3.40.30.10">
    <property type="entry name" value="Glutaredoxin"/>
    <property type="match status" value="1"/>
</dbReference>
<keyword evidence="6" id="KW-0812">Transmembrane</keyword>